<evidence type="ECO:0000256" key="1">
    <source>
        <dbReference type="ARBA" id="ARBA00022527"/>
    </source>
</evidence>
<protein>
    <submittedName>
        <fullName evidence="3">Serine/threonine-protein kinase RsbW</fullName>
    </submittedName>
</protein>
<dbReference type="STRING" id="287098.SAMN05421665_0692"/>
<accession>A0A1R3WJE8</accession>
<dbReference type="PANTHER" id="PTHR35526:SF3">
    <property type="entry name" value="ANTI-SIGMA-F FACTOR RSBW"/>
    <property type="match status" value="1"/>
</dbReference>
<dbReference type="OrthoDB" id="7507932at2"/>
<evidence type="ECO:0000313" key="4">
    <source>
        <dbReference type="Proteomes" id="UP000186997"/>
    </source>
</evidence>
<dbReference type="InterPro" id="IPR003594">
    <property type="entry name" value="HATPase_dom"/>
</dbReference>
<keyword evidence="1" id="KW-0723">Serine/threonine-protein kinase</keyword>
<dbReference type="Proteomes" id="UP000186997">
    <property type="component" value="Unassembled WGS sequence"/>
</dbReference>
<keyword evidence="4" id="KW-1185">Reference proteome</keyword>
<dbReference type="CDD" id="cd16936">
    <property type="entry name" value="HATPase_RsbW-like"/>
    <property type="match status" value="1"/>
</dbReference>
<dbReference type="PANTHER" id="PTHR35526">
    <property type="entry name" value="ANTI-SIGMA-F FACTOR RSBW-RELATED"/>
    <property type="match status" value="1"/>
</dbReference>
<dbReference type="InterPro" id="IPR036890">
    <property type="entry name" value="HATPase_C_sf"/>
</dbReference>
<name>A0A1R3WJE8_9RHOB</name>
<evidence type="ECO:0000313" key="3">
    <source>
        <dbReference type="EMBL" id="SIT78025.1"/>
    </source>
</evidence>
<gene>
    <name evidence="3" type="ORF">SAMN05421665_0692</name>
</gene>
<dbReference type="InterPro" id="IPR050267">
    <property type="entry name" value="Anti-sigma-factor_SerPK"/>
</dbReference>
<keyword evidence="3" id="KW-0418">Kinase</keyword>
<dbReference type="EMBL" id="FTPR01000001">
    <property type="protein sequence ID" value="SIT78025.1"/>
    <property type="molecule type" value="Genomic_DNA"/>
</dbReference>
<proteinExistence type="predicted"/>
<dbReference type="SUPFAM" id="SSF55874">
    <property type="entry name" value="ATPase domain of HSP90 chaperone/DNA topoisomerase II/histidine kinase"/>
    <property type="match status" value="1"/>
</dbReference>
<sequence>MKRHHQMQKTLEDIDAMVMSLRAAVGMVLEGDDILRCEISVAEALTNIVMHAAPKCADAHIDVIVTEIPQAVVVEIFDPAGAEAFDPRDHVTVFHTVDPMAESGRGLGLILKCADVVRYGPVDGRNRLSLAFRKIGGNRSRP</sequence>
<reference evidence="4" key="1">
    <citation type="submission" date="2017-01" db="EMBL/GenBank/DDBJ databases">
        <authorList>
            <person name="Varghese N."/>
            <person name="Submissions S."/>
        </authorList>
    </citation>
    <scope>NUCLEOTIDE SEQUENCE [LARGE SCALE GENOMIC DNA]</scope>
    <source>
        <strain evidence="4">DSM 29591</strain>
    </source>
</reference>
<organism evidence="3 4">
    <name type="scientific">Yoonia rosea</name>
    <dbReference type="NCBI Taxonomy" id="287098"/>
    <lineage>
        <taxon>Bacteria</taxon>
        <taxon>Pseudomonadati</taxon>
        <taxon>Pseudomonadota</taxon>
        <taxon>Alphaproteobacteria</taxon>
        <taxon>Rhodobacterales</taxon>
        <taxon>Paracoccaceae</taxon>
        <taxon>Yoonia</taxon>
    </lineage>
</organism>
<feature type="domain" description="Histidine kinase/HSP90-like ATPase" evidence="2">
    <location>
        <begin position="10"/>
        <end position="130"/>
    </location>
</feature>
<dbReference type="Gene3D" id="3.30.565.10">
    <property type="entry name" value="Histidine kinase-like ATPase, C-terminal domain"/>
    <property type="match status" value="1"/>
</dbReference>
<keyword evidence="3" id="KW-0808">Transferase</keyword>
<dbReference type="AlphaFoldDB" id="A0A1R3WJE8"/>
<dbReference type="GO" id="GO:0004674">
    <property type="term" value="F:protein serine/threonine kinase activity"/>
    <property type="evidence" value="ECO:0007669"/>
    <property type="project" value="UniProtKB-KW"/>
</dbReference>
<evidence type="ECO:0000259" key="2">
    <source>
        <dbReference type="Pfam" id="PF13581"/>
    </source>
</evidence>
<dbReference type="Pfam" id="PF13581">
    <property type="entry name" value="HATPase_c_2"/>
    <property type="match status" value="1"/>
</dbReference>